<feature type="transmembrane region" description="Helical" evidence="1">
    <location>
        <begin position="57"/>
        <end position="81"/>
    </location>
</feature>
<organism evidence="2 3">
    <name type="scientific">Natrinema salsiterrestre</name>
    <dbReference type="NCBI Taxonomy" id="2950540"/>
    <lineage>
        <taxon>Archaea</taxon>
        <taxon>Methanobacteriati</taxon>
        <taxon>Methanobacteriota</taxon>
        <taxon>Stenosarchaea group</taxon>
        <taxon>Halobacteria</taxon>
        <taxon>Halobacteriales</taxon>
        <taxon>Natrialbaceae</taxon>
        <taxon>Natrinema</taxon>
    </lineage>
</organism>
<keyword evidence="1" id="KW-1133">Transmembrane helix</keyword>
<keyword evidence="3" id="KW-1185">Reference proteome</keyword>
<proteinExistence type="predicted"/>
<reference evidence="2" key="1">
    <citation type="submission" date="2022-06" db="EMBL/GenBank/DDBJ databases">
        <title>Natrinema sp. a new haloarchaeum isolate from saline soil.</title>
        <authorList>
            <person name="Strakova D."/>
            <person name="Galisteo C."/>
            <person name="Sanchez-Porro C."/>
            <person name="Ventosa A."/>
        </authorList>
    </citation>
    <scope>NUCLEOTIDE SEQUENCE</scope>
    <source>
        <strain evidence="2">S1CR25-10</strain>
    </source>
</reference>
<dbReference type="RefSeq" id="WP_277521342.1">
    <property type="nucleotide sequence ID" value="NZ_JAMQOT010000003.1"/>
</dbReference>
<feature type="transmembrane region" description="Helical" evidence="1">
    <location>
        <begin position="102"/>
        <end position="118"/>
    </location>
</feature>
<feature type="transmembrane region" description="Helical" evidence="1">
    <location>
        <begin position="26"/>
        <end position="45"/>
    </location>
</feature>
<evidence type="ECO:0000313" key="3">
    <source>
        <dbReference type="Proteomes" id="UP001154061"/>
    </source>
</evidence>
<accession>A0A9Q4L5V4</accession>
<comment type="caution">
    <text evidence="2">The sequence shown here is derived from an EMBL/GenBank/DDBJ whole genome shotgun (WGS) entry which is preliminary data.</text>
</comment>
<evidence type="ECO:0000313" key="2">
    <source>
        <dbReference type="EMBL" id="MDF9745841.1"/>
    </source>
</evidence>
<protein>
    <submittedName>
        <fullName evidence="2">Uncharacterized protein</fullName>
    </submittedName>
</protein>
<dbReference type="Proteomes" id="UP001154061">
    <property type="component" value="Unassembled WGS sequence"/>
</dbReference>
<gene>
    <name evidence="2" type="ORF">NDI89_09625</name>
</gene>
<keyword evidence="1" id="KW-0472">Membrane</keyword>
<sequence length="141" mass="15817">MGTAGNLIAGGTLAIFYEVFRFTQWVMSKTTFTFALAVVLFVLTYNYTHSDRQYRWLAWAAVVWMTITRPVGPLILFLWLVHDVVRSDAPRRVLVIASRRRAIAVFLITVAVWAYSSQCAGNSAIRTVWEQGVSTQVGQGA</sequence>
<keyword evidence="1" id="KW-0812">Transmembrane</keyword>
<dbReference type="EMBL" id="JAMQOT010000003">
    <property type="protein sequence ID" value="MDF9745841.1"/>
    <property type="molecule type" value="Genomic_DNA"/>
</dbReference>
<evidence type="ECO:0000256" key="1">
    <source>
        <dbReference type="SAM" id="Phobius"/>
    </source>
</evidence>
<dbReference type="AlphaFoldDB" id="A0A9Q4L5V4"/>
<name>A0A9Q4L5V4_9EURY</name>